<protein>
    <recommendedName>
        <fullName evidence="3">RING-type domain-containing protein</fullName>
    </recommendedName>
</protein>
<dbReference type="SUPFAM" id="SSF57850">
    <property type="entry name" value="RING/U-box"/>
    <property type="match status" value="1"/>
</dbReference>
<dbReference type="Gene3D" id="3.30.40.10">
    <property type="entry name" value="Zinc/RING finger domain, C3HC4 (zinc finger)"/>
    <property type="match status" value="1"/>
</dbReference>
<comment type="caution">
    <text evidence="1">The sequence shown here is derived from an EMBL/GenBank/DDBJ whole genome shotgun (WGS) entry which is preliminary data.</text>
</comment>
<accession>A0AAE0BF56</accession>
<keyword evidence="2" id="KW-1185">Reference proteome</keyword>
<evidence type="ECO:0000313" key="1">
    <source>
        <dbReference type="EMBL" id="KAK3235307.1"/>
    </source>
</evidence>
<dbReference type="Proteomes" id="UP001190700">
    <property type="component" value="Unassembled WGS sequence"/>
</dbReference>
<gene>
    <name evidence="1" type="ORF">CYMTET_54479</name>
</gene>
<dbReference type="EMBL" id="LGRX02035321">
    <property type="protein sequence ID" value="KAK3235307.1"/>
    <property type="molecule type" value="Genomic_DNA"/>
</dbReference>
<evidence type="ECO:0000313" key="2">
    <source>
        <dbReference type="Proteomes" id="UP001190700"/>
    </source>
</evidence>
<organism evidence="1 2">
    <name type="scientific">Cymbomonas tetramitiformis</name>
    <dbReference type="NCBI Taxonomy" id="36881"/>
    <lineage>
        <taxon>Eukaryota</taxon>
        <taxon>Viridiplantae</taxon>
        <taxon>Chlorophyta</taxon>
        <taxon>Pyramimonadophyceae</taxon>
        <taxon>Pyramimonadales</taxon>
        <taxon>Pyramimonadaceae</taxon>
        <taxon>Cymbomonas</taxon>
    </lineage>
</organism>
<proteinExistence type="predicted"/>
<sequence>MHVIDLTVEEVERRTLPHSPVDLTGDSEVIDLSCSDLTPPSSYGTCLGSAKRKHQSQSQQKQSTECPVCFEDFQDVAGICTTACGHRFCGGFVLSVIRLESCELAGSPTFFASLRLHP</sequence>
<dbReference type="InterPro" id="IPR013083">
    <property type="entry name" value="Znf_RING/FYVE/PHD"/>
</dbReference>
<name>A0AAE0BF56_9CHLO</name>
<dbReference type="AlphaFoldDB" id="A0AAE0BF56"/>
<reference evidence="1 2" key="1">
    <citation type="journal article" date="2015" name="Genome Biol. Evol.">
        <title>Comparative Genomics of a Bacterivorous Green Alga Reveals Evolutionary Causalities and Consequences of Phago-Mixotrophic Mode of Nutrition.</title>
        <authorList>
            <person name="Burns J.A."/>
            <person name="Paasch A."/>
            <person name="Narechania A."/>
            <person name="Kim E."/>
        </authorList>
    </citation>
    <scope>NUCLEOTIDE SEQUENCE [LARGE SCALE GENOMIC DNA]</scope>
    <source>
        <strain evidence="1 2">PLY_AMNH</strain>
    </source>
</reference>
<evidence type="ECO:0008006" key="3">
    <source>
        <dbReference type="Google" id="ProtNLM"/>
    </source>
</evidence>